<feature type="transmembrane region" description="Helical" evidence="1">
    <location>
        <begin position="75"/>
        <end position="95"/>
    </location>
</feature>
<organism evidence="2 3">
    <name type="scientific">Hymenobacter wooponensis</name>
    <dbReference type="NCBI Taxonomy" id="1525360"/>
    <lineage>
        <taxon>Bacteria</taxon>
        <taxon>Pseudomonadati</taxon>
        <taxon>Bacteroidota</taxon>
        <taxon>Cytophagia</taxon>
        <taxon>Cytophagales</taxon>
        <taxon>Hymenobacteraceae</taxon>
        <taxon>Hymenobacter</taxon>
    </lineage>
</organism>
<dbReference type="EMBL" id="SRKZ01000007">
    <property type="protein sequence ID" value="TGD77919.1"/>
    <property type="molecule type" value="Genomic_DNA"/>
</dbReference>
<sequence>MTEPTQQPQPIATVAPHAAQRRLRLAQGVLLLFHVTGFLGLGFAQDKSFYLQFVPLNLLLTAGLLVAFQPRRDATFWSFAIVTMLVGFFVEVAGIQTGVIFGQYEYGPTLGPQWLSVPLIIGLNWFMLVLMGGSLANYLRLPSFLKAVVAALLLVGMDLCIEPVAVQYGFWSWRYNIIPLQNFKGWFAVALILQVYFNRMDVSRRNPLVPFLFLLQLLFFFGLSMLG</sequence>
<dbReference type="OrthoDB" id="9811293at2"/>
<comment type="caution">
    <text evidence="2">The sequence shown here is derived from an EMBL/GenBank/DDBJ whole genome shotgun (WGS) entry which is preliminary data.</text>
</comment>
<evidence type="ECO:0000256" key="1">
    <source>
        <dbReference type="SAM" id="Phobius"/>
    </source>
</evidence>
<dbReference type="PANTHER" id="PTHR39419">
    <property type="entry name" value="SLL0814 PROTEIN"/>
    <property type="match status" value="1"/>
</dbReference>
<dbReference type="Pfam" id="PF04240">
    <property type="entry name" value="Caroten_synth"/>
    <property type="match status" value="1"/>
</dbReference>
<dbReference type="AlphaFoldDB" id="A0A4Z0MEM1"/>
<feature type="transmembrane region" description="Helical" evidence="1">
    <location>
        <begin position="115"/>
        <end position="136"/>
    </location>
</feature>
<keyword evidence="1" id="KW-0812">Transmembrane</keyword>
<keyword evidence="3" id="KW-1185">Reference proteome</keyword>
<feature type="transmembrane region" description="Helical" evidence="1">
    <location>
        <begin position="177"/>
        <end position="196"/>
    </location>
</feature>
<accession>A0A4Z0MEM1</accession>
<keyword evidence="1" id="KW-1133">Transmembrane helix</keyword>
<dbReference type="Proteomes" id="UP000298284">
    <property type="component" value="Unassembled WGS sequence"/>
</dbReference>
<gene>
    <name evidence="2" type="ORF">EU557_21750</name>
</gene>
<keyword evidence="1" id="KW-0472">Membrane</keyword>
<evidence type="ECO:0000313" key="3">
    <source>
        <dbReference type="Proteomes" id="UP000298284"/>
    </source>
</evidence>
<evidence type="ECO:0000313" key="2">
    <source>
        <dbReference type="EMBL" id="TGD77919.1"/>
    </source>
</evidence>
<feature type="transmembrane region" description="Helical" evidence="1">
    <location>
        <begin position="49"/>
        <end position="68"/>
    </location>
</feature>
<proteinExistence type="predicted"/>
<feature type="transmembrane region" description="Helical" evidence="1">
    <location>
        <begin position="208"/>
        <end position="226"/>
    </location>
</feature>
<dbReference type="RefSeq" id="WP_135532592.1">
    <property type="nucleotide sequence ID" value="NZ_SRKZ01000007.1"/>
</dbReference>
<name>A0A4Z0MEM1_9BACT</name>
<feature type="transmembrane region" description="Helical" evidence="1">
    <location>
        <begin position="148"/>
        <end position="171"/>
    </location>
</feature>
<feature type="transmembrane region" description="Helical" evidence="1">
    <location>
        <begin position="25"/>
        <end position="43"/>
    </location>
</feature>
<dbReference type="InterPro" id="IPR007354">
    <property type="entry name" value="CruF-like"/>
</dbReference>
<protein>
    <submittedName>
        <fullName evidence="2">Carotenoid biosynthesis protein</fullName>
    </submittedName>
</protein>
<reference evidence="2 3" key="1">
    <citation type="submission" date="2019-04" db="EMBL/GenBank/DDBJ databases">
        <authorList>
            <person name="Feng G."/>
            <person name="Zhang J."/>
            <person name="Zhu H."/>
        </authorList>
    </citation>
    <scope>NUCLEOTIDE SEQUENCE [LARGE SCALE GENOMIC DNA]</scope>
    <source>
        <strain evidence="2 3">JCM 19491</strain>
    </source>
</reference>
<dbReference type="PANTHER" id="PTHR39419:SF1">
    <property type="entry name" value="SLL0814 PROTEIN"/>
    <property type="match status" value="1"/>
</dbReference>